<proteinExistence type="predicted"/>
<protein>
    <submittedName>
        <fullName evidence="2">GNAT family N-acetyltransferase</fullName>
    </submittedName>
</protein>
<dbReference type="InterPro" id="IPR000182">
    <property type="entry name" value="GNAT_dom"/>
</dbReference>
<dbReference type="InterPro" id="IPR050276">
    <property type="entry name" value="MshD_Acetyltransferase"/>
</dbReference>
<accession>A0A9Q5D8N4</accession>
<dbReference type="Proteomes" id="UP000281028">
    <property type="component" value="Unassembled WGS sequence"/>
</dbReference>
<dbReference type="CDD" id="cd04301">
    <property type="entry name" value="NAT_SF"/>
    <property type="match status" value="1"/>
</dbReference>
<reference evidence="2" key="1">
    <citation type="submission" date="2020-05" db="EMBL/GenBank/DDBJ databases">
        <title>Chitinophaga laudate sp. nov., isolated from a tropical peat swamp.</title>
        <authorList>
            <person name="Goh C.B.S."/>
            <person name="Lee M.S."/>
            <person name="Parimannan S."/>
            <person name="Pasbakhsh P."/>
            <person name="Yule C.M."/>
            <person name="Rajandas H."/>
            <person name="Loke S."/>
            <person name="Croft L."/>
            <person name="Tan J.B.L."/>
        </authorList>
    </citation>
    <scope>NUCLEOTIDE SEQUENCE</scope>
    <source>
        <strain evidence="2">Mgbs1</strain>
    </source>
</reference>
<dbReference type="Gene3D" id="3.40.630.30">
    <property type="match status" value="1"/>
</dbReference>
<dbReference type="PROSITE" id="PS51186">
    <property type="entry name" value="GNAT"/>
    <property type="match status" value="1"/>
</dbReference>
<name>A0A9Q5D8N4_9BACT</name>
<dbReference type="Pfam" id="PF00583">
    <property type="entry name" value="Acetyltransf_1"/>
    <property type="match status" value="1"/>
</dbReference>
<dbReference type="GO" id="GO:0016747">
    <property type="term" value="F:acyltransferase activity, transferring groups other than amino-acyl groups"/>
    <property type="evidence" value="ECO:0007669"/>
    <property type="project" value="InterPro"/>
</dbReference>
<dbReference type="PANTHER" id="PTHR43617:SF33">
    <property type="entry name" value="SPORE COAT POLYSACCHARIDE BIOSYNTHESIS PROTEIN SPSD"/>
    <property type="match status" value="1"/>
</dbReference>
<evidence type="ECO:0000259" key="1">
    <source>
        <dbReference type="PROSITE" id="PS51186"/>
    </source>
</evidence>
<dbReference type="PANTHER" id="PTHR43617">
    <property type="entry name" value="L-AMINO ACID N-ACETYLTRANSFERASE"/>
    <property type="match status" value="1"/>
</dbReference>
<evidence type="ECO:0000313" key="3">
    <source>
        <dbReference type="Proteomes" id="UP000281028"/>
    </source>
</evidence>
<keyword evidence="3" id="KW-1185">Reference proteome</keyword>
<organism evidence="2 3">
    <name type="scientific">Chitinophaga solisilvae</name>
    <dbReference type="NCBI Taxonomy" id="1233460"/>
    <lineage>
        <taxon>Bacteria</taxon>
        <taxon>Pseudomonadati</taxon>
        <taxon>Bacteroidota</taxon>
        <taxon>Chitinophagia</taxon>
        <taxon>Chitinophagales</taxon>
        <taxon>Chitinophagaceae</taxon>
        <taxon>Chitinophaga</taxon>
    </lineage>
</organism>
<dbReference type="EMBL" id="RIAR02000001">
    <property type="protein sequence ID" value="NSL85635.1"/>
    <property type="molecule type" value="Genomic_DNA"/>
</dbReference>
<gene>
    <name evidence="2" type="ORF">ECE50_002250</name>
</gene>
<dbReference type="InterPro" id="IPR016181">
    <property type="entry name" value="Acyl_CoA_acyltransferase"/>
</dbReference>
<feature type="domain" description="N-acetyltransferase" evidence="1">
    <location>
        <begin position="3"/>
        <end position="171"/>
    </location>
</feature>
<sequence length="171" mass="19580">MQINITRATIGDVAVLQDLCTTTFIDTYAEHNTEADMQEYLSRHFTTERLSAQLQEEDCFFYFAEYNGEKIGYIKLNTGVKQTEHAEMKALEIERIYVLKAYQGVKAGHALIEKAMAAGADIHAPYVWLGVWEKNSKAITFYERHGFVAFDTHIFVLGEDQQKDILMKKSV</sequence>
<dbReference type="AlphaFoldDB" id="A0A9Q5D8N4"/>
<evidence type="ECO:0000313" key="2">
    <source>
        <dbReference type="EMBL" id="NSL85635.1"/>
    </source>
</evidence>
<comment type="caution">
    <text evidence="2">The sequence shown here is derived from an EMBL/GenBank/DDBJ whole genome shotgun (WGS) entry which is preliminary data.</text>
</comment>
<dbReference type="SUPFAM" id="SSF55729">
    <property type="entry name" value="Acyl-CoA N-acyltransferases (Nat)"/>
    <property type="match status" value="1"/>
</dbReference>